<dbReference type="PANTHER" id="PTHR43547">
    <property type="entry name" value="TWO-COMPONENT HISTIDINE KINASE"/>
    <property type="match status" value="1"/>
</dbReference>
<dbReference type="SMART" id="SM00387">
    <property type="entry name" value="HATPase_c"/>
    <property type="match status" value="1"/>
</dbReference>
<dbReference type="SUPFAM" id="SSF55874">
    <property type="entry name" value="ATPase domain of HSP90 chaperone/DNA topoisomerase II/histidine kinase"/>
    <property type="match status" value="1"/>
</dbReference>
<dbReference type="Pfam" id="PF07495">
    <property type="entry name" value="Y_Y_Y"/>
    <property type="match status" value="1"/>
</dbReference>
<evidence type="ECO:0000259" key="6">
    <source>
        <dbReference type="PROSITE" id="PS50109"/>
    </source>
</evidence>
<accession>A0A0E9LW12</accession>
<keyword evidence="7" id="KW-0808">Transferase</keyword>
<dbReference type="InterPro" id="IPR004358">
    <property type="entry name" value="Sig_transdc_His_kin-like_C"/>
</dbReference>
<dbReference type="EC" id="2.7.13.3" evidence="2"/>
<name>A0A0E9LW12_9BACT</name>
<evidence type="ECO:0000256" key="3">
    <source>
        <dbReference type="ARBA" id="ARBA00022553"/>
    </source>
</evidence>
<feature type="transmembrane region" description="Helical" evidence="5">
    <location>
        <begin position="322"/>
        <end position="341"/>
    </location>
</feature>
<evidence type="ECO:0000256" key="4">
    <source>
        <dbReference type="SAM" id="Coils"/>
    </source>
</evidence>
<protein>
    <recommendedName>
        <fullName evidence="2">histidine kinase</fullName>
        <ecNumber evidence="2">2.7.13.3</ecNumber>
    </recommendedName>
</protein>
<dbReference type="CDD" id="cd16922">
    <property type="entry name" value="HATPase_EvgS-ArcB-TorS-like"/>
    <property type="match status" value="1"/>
</dbReference>
<dbReference type="PROSITE" id="PS50109">
    <property type="entry name" value="HIS_KIN"/>
    <property type="match status" value="1"/>
</dbReference>
<dbReference type="Gene3D" id="1.10.287.130">
    <property type="match status" value="1"/>
</dbReference>
<keyword evidence="8" id="KW-1185">Reference proteome</keyword>
<dbReference type="InterPro" id="IPR003594">
    <property type="entry name" value="HATPase_dom"/>
</dbReference>
<reference evidence="7 8" key="1">
    <citation type="journal article" date="2015" name="Microbes Environ.">
        <title>Distribution and evolution of nitrogen fixation genes in the phylum bacteroidetes.</title>
        <authorList>
            <person name="Inoue J."/>
            <person name="Oshima K."/>
            <person name="Suda W."/>
            <person name="Sakamoto M."/>
            <person name="Iino T."/>
            <person name="Noda S."/>
            <person name="Hongoh Y."/>
            <person name="Hattori M."/>
            <person name="Ohkuma M."/>
        </authorList>
    </citation>
    <scope>NUCLEOTIDE SEQUENCE [LARGE SCALE GENOMIC DNA]</scope>
    <source>
        <strain evidence="7">JCM 15548</strain>
    </source>
</reference>
<feature type="domain" description="Histidine kinase" evidence="6">
    <location>
        <begin position="437"/>
        <end position="659"/>
    </location>
</feature>
<dbReference type="PANTHER" id="PTHR43547:SF2">
    <property type="entry name" value="HYBRID SIGNAL TRANSDUCTION HISTIDINE KINASE C"/>
    <property type="match status" value="1"/>
</dbReference>
<dbReference type="SUPFAM" id="SSF63829">
    <property type="entry name" value="Calcium-dependent phosphotriesterase"/>
    <property type="match status" value="1"/>
</dbReference>
<feature type="coiled-coil region" evidence="4">
    <location>
        <begin position="368"/>
        <end position="423"/>
    </location>
</feature>
<dbReference type="AlphaFoldDB" id="A0A0E9LW12"/>
<evidence type="ECO:0000313" key="7">
    <source>
        <dbReference type="EMBL" id="GAO29782.1"/>
    </source>
</evidence>
<proteinExistence type="predicted"/>
<dbReference type="Gene3D" id="3.30.565.10">
    <property type="entry name" value="Histidine kinase-like ATPase, C-terminal domain"/>
    <property type="match status" value="1"/>
</dbReference>
<dbReference type="Gene3D" id="2.130.10.10">
    <property type="entry name" value="YVTN repeat-like/Quinoprotein amine dehydrogenase"/>
    <property type="match status" value="1"/>
</dbReference>
<dbReference type="GO" id="GO:0000155">
    <property type="term" value="F:phosphorelay sensor kinase activity"/>
    <property type="evidence" value="ECO:0007669"/>
    <property type="project" value="InterPro"/>
</dbReference>
<keyword evidence="5" id="KW-0812">Transmembrane</keyword>
<evidence type="ECO:0000256" key="2">
    <source>
        <dbReference type="ARBA" id="ARBA00012438"/>
    </source>
</evidence>
<dbReference type="SUPFAM" id="SSF47384">
    <property type="entry name" value="Homodimeric domain of signal transducing histidine kinase"/>
    <property type="match status" value="1"/>
</dbReference>
<dbReference type="PRINTS" id="PR00344">
    <property type="entry name" value="BCTRLSENSOR"/>
</dbReference>
<dbReference type="InterPro" id="IPR011110">
    <property type="entry name" value="Reg_prop"/>
</dbReference>
<dbReference type="InterPro" id="IPR013783">
    <property type="entry name" value="Ig-like_fold"/>
</dbReference>
<comment type="catalytic activity">
    <reaction evidence="1">
        <text>ATP + protein L-histidine = ADP + protein N-phospho-L-histidine.</text>
        <dbReference type="EC" id="2.7.13.3"/>
    </reaction>
</comment>
<keyword evidence="5" id="KW-0472">Membrane</keyword>
<dbReference type="InterPro" id="IPR003661">
    <property type="entry name" value="HisK_dim/P_dom"/>
</dbReference>
<dbReference type="STRING" id="1236989.JCM15548_12008"/>
<dbReference type="Pfam" id="PF02518">
    <property type="entry name" value="HATPase_c"/>
    <property type="match status" value="1"/>
</dbReference>
<dbReference type="InterPro" id="IPR036097">
    <property type="entry name" value="HisK_dim/P_sf"/>
</dbReference>
<dbReference type="Proteomes" id="UP000032900">
    <property type="component" value="Unassembled WGS sequence"/>
</dbReference>
<organism evidence="7 8">
    <name type="scientific">Geofilum rubicundum JCM 15548</name>
    <dbReference type="NCBI Taxonomy" id="1236989"/>
    <lineage>
        <taxon>Bacteria</taxon>
        <taxon>Pseudomonadati</taxon>
        <taxon>Bacteroidota</taxon>
        <taxon>Bacteroidia</taxon>
        <taxon>Marinilabiliales</taxon>
        <taxon>Marinilabiliaceae</taxon>
        <taxon>Geofilum</taxon>
    </lineage>
</organism>
<dbReference type="InterPro" id="IPR011123">
    <property type="entry name" value="Y_Y_Y"/>
</dbReference>
<gene>
    <name evidence="7" type="ORF">JCM15548_12008</name>
</gene>
<sequence>MWIGTSNGLFRFSLENKELAPLPSKHNYFFDLESNIGITRVFEDRHQVLWIATTNNGLFEYHADTDSLINHVHDANNPLSISGNQVRAIHEDQTGRLWFGTKSDGLNLYERETGHFIQKSSPTTLPSNTVYHILEDDKGAFWMGTHSGISRYNPNNENFTNFAMHHGLQGLIFDINAHAKTHDGFMLMGGAMGVNFFNPVTIEHKPYEAPLIISKFEIFNNVKAIDINAFRHFDLEKFSNYISFEFALLDFTKPEANNYAYQLQPFDNDWIYSGTRNFATYTNLPPGTYQFRVKGANSDEVWTSDELQIELFIPAPFWDKPWFIPAFFLIAVALFVIAWYIKVLTTRRREALLKQEVDQRTKDLFEAYNQLEASNQQVEKHNTALRQQRDRISRQNLELKIHRQNLELMVADRTRDLEEAKQRAEESDLLKSAFLANMSHEIRTPLNAIMGFIDLLETGDFEMEERQRMNAIIQSNSNTLLQLINDIIDISIIEANQVVIRKHPLNFPAFLDEIELHYKANRDAKEKGVPIVKQLPANNEDLIIHTDQGRVKQIYSNLINNAIKFTDKGSITFGFKYATDQARIICFVRDTGIGISEENRQKLFQRFHKIEPMSSRVHRGTGLGLSISKNLTELLGGEIWLESEPEKGSTFYFTLPLKD</sequence>
<keyword evidence="7" id="KW-0418">Kinase</keyword>
<dbReference type="Pfam" id="PF00512">
    <property type="entry name" value="HisKA"/>
    <property type="match status" value="1"/>
</dbReference>
<dbReference type="FunFam" id="3.30.565.10:FF:000010">
    <property type="entry name" value="Sensor histidine kinase RcsC"/>
    <property type="match status" value="1"/>
</dbReference>
<keyword evidence="4" id="KW-0175">Coiled coil</keyword>
<dbReference type="InterPro" id="IPR036890">
    <property type="entry name" value="HATPase_C_sf"/>
</dbReference>
<dbReference type="Pfam" id="PF07494">
    <property type="entry name" value="Reg_prop"/>
    <property type="match status" value="2"/>
</dbReference>
<dbReference type="CDD" id="cd00082">
    <property type="entry name" value="HisKA"/>
    <property type="match status" value="1"/>
</dbReference>
<comment type="caution">
    <text evidence="7">The sequence shown here is derived from an EMBL/GenBank/DDBJ whole genome shotgun (WGS) entry which is preliminary data.</text>
</comment>
<dbReference type="EMBL" id="BAZW01000013">
    <property type="protein sequence ID" value="GAO29782.1"/>
    <property type="molecule type" value="Genomic_DNA"/>
</dbReference>
<dbReference type="InterPro" id="IPR015943">
    <property type="entry name" value="WD40/YVTN_repeat-like_dom_sf"/>
</dbReference>
<evidence type="ECO:0000313" key="8">
    <source>
        <dbReference type="Proteomes" id="UP000032900"/>
    </source>
</evidence>
<dbReference type="Gene3D" id="2.60.40.10">
    <property type="entry name" value="Immunoglobulins"/>
    <property type="match status" value="1"/>
</dbReference>
<keyword evidence="5" id="KW-1133">Transmembrane helix</keyword>
<dbReference type="SMART" id="SM00388">
    <property type="entry name" value="HisKA"/>
    <property type="match status" value="1"/>
</dbReference>
<keyword evidence="3" id="KW-0597">Phosphoprotein</keyword>
<evidence type="ECO:0000256" key="5">
    <source>
        <dbReference type="SAM" id="Phobius"/>
    </source>
</evidence>
<evidence type="ECO:0000256" key="1">
    <source>
        <dbReference type="ARBA" id="ARBA00000085"/>
    </source>
</evidence>
<dbReference type="InterPro" id="IPR005467">
    <property type="entry name" value="His_kinase_dom"/>
</dbReference>